<organism evidence="5 6">
    <name type="scientific">Clitoria ternatea</name>
    <name type="common">Butterfly pea</name>
    <dbReference type="NCBI Taxonomy" id="43366"/>
    <lineage>
        <taxon>Eukaryota</taxon>
        <taxon>Viridiplantae</taxon>
        <taxon>Streptophyta</taxon>
        <taxon>Embryophyta</taxon>
        <taxon>Tracheophyta</taxon>
        <taxon>Spermatophyta</taxon>
        <taxon>Magnoliopsida</taxon>
        <taxon>eudicotyledons</taxon>
        <taxon>Gunneridae</taxon>
        <taxon>Pentapetalae</taxon>
        <taxon>rosids</taxon>
        <taxon>fabids</taxon>
        <taxon>Fabales</taxon>
        <taxon>Fabaceae</taxon>
        <taxon>Papilionoideae</taxon>
        <taxon>50 kb inversion clade</taxon>
        <taxon>NPAAA clade</taxon>
        <taxon>indigoferoid/millettioid clade</taxon>
        <taxon>Phaseoleae</taxon>
        <taxon>Clitoria</taxon>
    </lineage>
</organism>
<evidence type="ECO:0000256" key="4">
    <source>
        <dbReference type="SAM" id="Phobius"/>
    </source>
</evidence>
<evidence type="ECO:0008006" key="7">
    <source>
        <dbReference type="Google" id="ProtNLM"/>
    </source>
</evidence>
<protein>
    <recommendedName>
        <fullName evidence="7">Pentatricopeptide repeat-containing protein</fullName>
    </recommendedName>
</protein>
<dbReference type="PANTHER" id="PTHR47938:SF35">
    <property type="entry name" value="PENTATRICOPEPTIDE REPEAT-CONTAINING PROTEIN 4, MITOCHONDRIAL-RELATED"/>
    <property type="match status" value="1"/>
</dbReference>
<dbReference type="GO" id="GO:0003729">
    <property type="term" value="F:mRNA binding"/>
    <property type="evidence" value="ECO:0007669"/>
    <property type="project" value="TreeGrafter"/>
</dbReference>
<feature type="repeat" description="PPR" evidence="3">
    <location>
        <begin position="102"/>
        <end position="132"/>
    </location>
</feature>
<accession>A0AAN9Q5G0</accession>
<dbReference type="PANTHER" id="PTHR47938">
    <property type="entry name" value="RESPIRATORY COMPLEX I CHAPERONE (CIA84), PUTATIVE (AFU_ORTHOLOGUE AFUA_2G06020)-RELATED"/>
    <property type="match status" value="1"/>
</dbReference>
<evidence type="ECO:0000256" key="2">
    <source>
        <dbReference type="ARBA" id="ARBA00022737"/>
    </source>
</evidence>
<dbReference type="InterPro" id="IPR002885">
    <property type="entry name" value="PPR_rpt"/>
</dbReference>
<feature type="repeat" description="PPR" evidence="3">
    <location>
        <begin position="151"/>
        <end position="185"/>
    </location>
</feature>
<keyword evidence="4" id="KW-1133">Transmembrane helix</keyword>
<gene>
    <name evidence="5" type="ORF">RJT34_03811</name>
</gene>
<proteinExistence type="inferred from homology"/>
<evidence type="ECO:0000256" key="3">
    <source>
        <dbReference type="PROSITE-ProRule" id="PRU00708"/>
    </source>
</evidence>
<dbReference type="EMBL" id="JAYKXN010000001">
    <property type="protein sequence ID" value="KAK7319098.1"/>
    <property type="molecule type" value="Genomic_DNA"/>
</dbReference>
<keyword evidence="4" id="KW-0812">Transmembrane</keyword>
<evidence type="ECO:0000256" key="1">
    <source>
        <dbReference type="ARBA" id="ARBA00007626"/>
    </source>
</evidence>
<name>A0AAN9Q5G0_CLITE</name>
<dbReference type="Gene3D" id="1.25.40.10">
    <property type="entry name" value="Tetratricopeptide repeat domain"/>
    <property type="match status" value="2"/>
</dbReference>
<sequence length="271" mass="31627">MTTTHDHFSILLDMFCKYGHIKLVVNVFNKNKNDTRVSLHPDERFERTIRNTEKVFDEIRSSGIEPDVTRFFIVLHVYSHAPKLQLCLDKLSLMKEKAICPNMVTYTSIIKCLCSCKRLKDGEALLDEMLDQVGIVKEIWNDMKETGTRPDLDLYTILIHELCERQSKRDACHYFAEMVANGFLPQKVTFEMLYKGLIHLSRLHVARDEDRYENKDMHEDEEEICHILPNFRLKLVSGCLVVSCFGNVIHYLLYVFVLQSEDLMKSGKGWS</sequence>
<dbReference type="PROSITE" id="PS51375">
    <property type="entry name" value="PPR"/>
    <property type="match status" value="2"/>
</dbReference>
<dbReference type="Pfam" id="PF13812">
    <property type="entry name" value="PPR_3"/>
    <property type="match status" value="2"/>
</dbReference>
<dbReference type="NCBIfam" id="TIGR00756">
    <property type="entry name" value="PPR"/>
    <property type="match status" value="2"/>
</dbReference>
<reference evidence="5 6" key="1">
    <citation type="submission" date="2024-01" db="EMBL/GenBank/DDBJ databases">
        <title>The genomes of 5 underutilized Papilionoideae crops provide insights into root nodulation and disease resistance.</title>
        <authorList>
            <person name="Yuan L."/>
        </authorList>
    </citation>
    <scope>NUCLEOTIDE SEQUENCE [LARGE SCALE GENOMIC DNA]</scope>
    <source>
        <strain evidence="5">LY-2023</strain>
        <tissue evidence="5">Leaf</tissue>
    </source>
</reference>
<feature type="transmembrane region" description="Helical" evidence="4">
    <location>
        <begin position="235"/>
        <end position="258"/>
    </location>
</feature>
<dbReference type="AlphaFoldDB" id="A0AAN9Q5G0"/>
<keyword evidence="4" id="KW-0472">Membrane</keyword>
<comment type="caution">
    <text evidence="5">The sequence shown here is derived from an EMBL/GenBank/DDBJ whole genome shotgun (WGS) entry which is preliminary data.</text>
</comment>
<comment type="similarity">
    <text evidence="1">Belongs to the PPR family. P subfamily.</text>
</comment>
<dbReference type="Proteomes" id="UP001359559">
    <property type="component" value="Unassembled WGS sequence"/>
</dbReference>
<evidence type="ECO:0000313" key="6">
    <source>
        <dbReference type="Proteomes" id="UP001359559"/>
    </source>
</evidence>
<dbReference type="InterPro" id="IPR011990">
    <property type="entry name" value="TPR-like_helical_dom_sf"/>
</dbReference>
<evidence type="ECO:0000313" key="5">
    <source>
        <dbReference type="EMBL" id="KAK7319098.1"/>
    </source>
</evidence>
<keyword evidence="6" id="KW-1185">Reference proteome</keyword>
<keyword evidence="2" id="KW-0677">Repeat</keyword>